<dbReference type="PANTHER" id="PTHR44051:SF8">
    <property type="entry name" value="GLUTATHIONE S-TRANSFERASE GSTA"/>
    <property type="match status" value="1"/>
</dbReference>
<dbReference type="PROSITE" id="PS50404">
    <property type="entry name" value="GST_NTER"/>
    <property type="match status" value="1"/>
</dbReference>
<dbReference type="EC" id="2.5.1.18" evidence="6"/>
<protein>
    <submittedName>
        <fullName evidence="6">Glutathione S-transferase GST-4.5</fullName>
        <ecNumber evidence="6">2.5.1.18</ecNumber>
    </submittedName>
</protein>
<organism evidence="6 7">
    <name type="scientific">Tritonibacter horizontis</name>
    <dbReference type="NCBI Taxonomy" id="1768241"/>
    <lineage>
        <taxon>Bacteria</taxon>
        <taxon>Pseudomonadati</taxon>
        <taxon>Pseudomonadota</taxon>
        <taxon>Alphaproteobacteria</taxon>
        <taxon>Rhodobacterales</taxon>
        <taxon>Paracoccaceae</taxon>
        <taxon>Tritonibacter</taxon>
    </lineage>
</organism>
<keyword evidence="2 6" id="KW-0808">Transferase</keyword>
<evidence type="ECO:0000256" key="2">
    <source>
        <dbReference type="ARBA" id="ARBA00022679"/>
    </source>
</evidence>
<dbReference type="Pfam" id="PF00043">
    <property type="entry name" value="GST_C"/>
    <property type="match status" value="1"/>
</dbReference>
<dbReference type="Gene3D" id="3.40.30.10">
    <property type="entry name" value="Glutaredoxin"/>
    <property type="match status" value="1"/>
</dbReference>
<dbReference type="RefSeq" id="WP_009808047.1">
    <property type="nucleotide sequence ID" value="NZ_LPUY01000128.1"/>
</dbReference>
<dbReference type="InterPro" id="IPR004046">
    <property type="entry name" value="GST_C"/>
</dbReference>
<dbReference type="FunFam" id="3.40.30.10:FF:000039">
    <property type="entry name" value="Glutathione S-transferase domain"/>
    <property type="match status" value="1"/>
</dbReference>
<evidence type="ECO:0000313" key="6">
    <source>
        <dbReference type="EMBL" id="KUP90991.1"/>
    </source>
</evidence>
<dbReference type="InterPro" id="IPR040079">
    <property type="entry name" value="Glutathione_S-Trfase"/>
</dbReference>
<dbReference type="SFLD" id="SFLDG00358">
    <property type="entry name" value="Main_(cytGST)"/>
    <property type="match status" value="1"/>
</dbReference>
<dbReference type="InterPro" id="IPR004045">
    <property type="entry name" value="Glutathione_S-Trfase_N"/>
</dbReference>
<accession>A0A132BRJ3</accession>
<evidence type="ECO:0000256" key="1">
    <source>
        <dbReference type="ARBA" id="ARBA00007409"/>
    </source>
</evidence>
<dbReference type="SFLD" id="SFLDG01150">
    <property type="entry name" value="Main.1:_Beta-like"/>
    <property type="match status" value="1"/>
</dbReference>
<dbReference type="PATRIC" id="fig|1768241.3.peg.4291"/>
<evidence type="ECO:0000259" key="4">
    <source>
        <dbReference type="PROSITE" id="PS50404"/>
    </source>
</evidence>
<comment type="caution">
    <text evidence="6">The sequence shown here is derived from an EMBL/GenBank/DDBJ whole genome shotgun (WGS) entry which is preliminary data.</text>
</comment>
<proteinExistence type="inferred from homology"/>
<dbReference type="Gene3D" id="1.20.1050.10">
    <property type="match status" value="1"/>
</dbReference>
<dbReference type="AlphaFoldDB" id="A0A132BRJ3"/>
<evidence type="ECO:0000259" key="5">
    <source>
        <dbReference type="PROSITE" id="PS50405"/>
    </source>
</evidence>
<dbReference type="OrthoDB" id="5740960at2"/>
<dbReference type="GO" id="GO:0004364">
    <property type="term" value="F:glutathione transferase activity"/>
    <property type="evidence" value="ECO:0007669"/>
    <property type="project" value="UniProtKB-EC"/>
</dbReference>
<dbReference type="Proteomes" id="UP000068382">
    <property type="component" value="Unassembled WGS sequence"/>
</dbReference>
<feature type="domain" description="GST C-terminal" evidence="5">
    <location>
        <begin position="84"/>
        <end position="200"/>
    </location>
</feature>
<dbReference type="SUPFAM" id="SSF52833">
    <property type="entry name" value="Thioredoxin-like"/>
    <property type="match status" value="1"/>
</dbReference>
<dbReference type="PANTHER" id="PTHR44051">
    <property type="entry name" value="GLUTATHIONE S-TRANSFERASE-RELATED"/>
    <property type="match status" value="1"/>
</dbReference>
<dbReference type="SUPFAM" id="SSF47616">
    <property type="entry name" value="GST C-terminal domain-like"/>
    <property type="match status" value="1"/>
</dbReference>
<comment type="similarity">
    <text evidence="1 3">Belongs to the GST superfamily.</text>
</comment>
<feature type="domain" description="GST N-terminal" evidence="4">
    <location>
        <begin position="1"/>
        <end position="79"/>
    </location>
</feature>
<evidence type="ECO:0000313" key="7">
    <source>
        <dbReference type="Proteomes" id="UP000068382"/>
    </source>
</evidence>
<sequence>MKVYFAPQSRAVRTVWLLEEMGQPYELVKFTLGQKEMRGPDYTAINPNGRVPTLVDGDITISESTAIAQYLAAKYAPNLAAAPDAQNFAEYLQWLHYAEGMIMPPINNYVVETILLPPERRNDEIAARALKLLNRTLAAVEHHMEGRDFLAGDFTIADTITGHAVVMSRRLGAAFENLPNLLAYADRLEARSAFQTAEAA</sequence>
<keyword evidence="7" id="KW-1185">Reference proteome</keyword>
<evidence type="ECO:0000256" key="3">
    <source>
        <dbReference type="RuleBase" id="RU003494"/>
    </source>
</evidence>
<reference evidence="6 7" key="1">
    <citation type="submission" date="2015-12" db="EMBL/GenBank/DDBJ databases">
        <title>Genome sequence of the marine Rhodobacteraceae strain O3.65, Candidatus Tritonibacter horizontis.</title>
        <authorList>
            <person name="Poehlein A."/>
            <person name="Giebel H.A."/>
            <person name="Voget S."/>
            <person name="Brinkhoff T."/>
        </authorList>
    </citation>
    <scope>NUCLEOTIDE SEQUENCE [LARGE SCALE GENOMIC DNA]</scope>
    <source>
        <strain evidence="6 7">O3.65</strain>
    </source>
</reference>
<name>A0A132BRJ3_9RHOB</name>
<dbReference type="InterPro" id="IPR036249">
    <property type="entry name" value="Thioredoxin-like_sf"/>
</dbReference>
<dbReference type="CDD" id="cd03046">
    <property type="entry name" value="GST_N_GTT1_like"/>
    <property type="match status" value="1"/>
</dbReference>
<dbReference type="Pfam" id="PF02798">
    <property type="entry name" value="GST_N"/>
    <property type="match status" value="1"/>
</dbReference>
<dbReference type="SFLD" id="SFLDS00019">
    <property type="entry name" value="Glutathione_Transferase_(cytos"/>
    <property type="match status" value="1"/>
</dbReference>
<dbReference type="InterPro" id="IPR010987">
    <property type="entry name" value="Glutathione-S-Trfase_C-like"/>
</dbReference>
<dbReference type="EMBL" id="LPUY01000128">
    <property type="protein sequence ID" value="KUP90991.1"/>
    <property type="molecule type" value="Genomic_DNA"/>
</dbReference>
<dbReference type="InterPro" id="IPR036282">
    <property type="entry name" value="Glutathione-S-Trfase_C_sf"/>
</dbReference>
<dbReference type="PROSITE" id="PS50405">
    <property type="entry name" value="GST_CTER"/>
    <property type="match status" value="1"/>
</dbReference>
<gene>
    <name evidence="6" type="primary">gst_2</name>
    <name evidence="6" type="ORF">TRIHO_41080</name>
</gene>